<name>A0A6I9QC12_ELAGV</name>
<proteinExistence type="inferred from homology"/>
<gene>
    <name evidence="6" type="primary">LOC105033260</name>
</gene>
<comment type="pathway">
    <text evidence="3">tRNA modification; 5-methoxycarbonylmethyl-2-thiouridine-tRNA biosynthesis.</text>
</comment>
<dbReference type="OrthoDB" id="25129at2759"/>
<protein>
    <recommendedName>
        <fullName evidence="3">Cytoplasmic tRNA 2-thiolation protein 2</fullName>
    </recommendedName>
</protein>
<dbReference type="InterPro" id="IPR014729">
    <property type="entry name" value="Rossmann-like_a/b/a_fold"/>
</dbReference>
<dbReference type="GO" id="GO:0016779">
    <property type="term" value="F:nucleotidyltransferase activity"/>
    <property type="evidence" value="ECO:0007669"/>
    <property type="project" value="UniProtKB-UniRule"/>
</dbReference>
<dbReference type="Proteomes" id="UP000504607">
    <property type="component" value="Unplaced"/>
</dbReference>
<feature type="region of interest" description="Disordered" evidence="4">
    <location>
        <begin position="1"/>
        <end position="27"/>
    </location>
</feature>
<dbReference type="AlphaFoldDB" id="A0A6I9QC12"/>
<evidence type="ECO:0000256" key="2">
    <source>
        <dbReference type="ARBA" id="ARBA00022694"/>
    </source>
</evidence>
<keyword evidence="1 3" id="KW-0963">Cytoplasm</keyword>
<evidence type="ECO:0000313" key="5">
    <source>
        <dbReference type="Proteomes" id="UP000504607"/>
    </source>
</evidence>
<dbReference type="FunCoup" id="A0A6I9QC12">
    <property type="interactions" value="2064"/>
</dbReference>
<dbReference type="PANTHER" id="PTHR20882:SF14">
    <property type="entry name" value="CYTOPLASMIC TRNA 2-THIOLATION PROTEIN 2"/>
    <property type="match status" value="1"/>
</dbReference>
<dbReference type="KEGG" id="egu:105033260"/>
<dbReference type="GO" id="GO:0016783">
    <property type="term" value="F:sulfurtransferase activity"/>
    <property type="evidence" value="ECO:0007669"/>
    <property type="project" value="TreeGrafter"/>
</dbReference>
<dbReference type="Gene3D" id="3.40.50.620">
    <property type="entry name" value="HUPs"/>
    <property type="match status" value="1"/>
</dbReference>
<accession>A0A6I9QC12</accession>
<dbReference type="SUPFAM" id="SSF52402">
    <property type="entry name" value="Adenine nucleotide alpha hydrolases-like"/>
    <property type="match status" value="1"/>
</dbReference>
<dbReference type="GeneID" id="105033260"/>
<feature type="compositionally biased region" description="Gly residues" evidence="4">
    <location>
        <begin position="1"/>
        <end position="11"/>
    </location>
</feature>
<dbReference type="RefSeq" id="XP_010906284.1">
    <property type="nucleotide sequence ID" value="XM_010907982.3"/>
</dbReference>
<organism evidence="5 6">
    <name type="scientific">Elaeis guineensis var. tenera</name>
    <name type="common">Oil palm</name>
    <dbReference type="NCBI Taxonomy" id="51953"/>
    <lineage>
        <taxon>Eukaryota</taxon>
        <taxon>Viridiplantae</taxon>
        <taxon>Streptophyta</taxon>
        <taxon>Embryophyta</taxon>
        <taxon>Tracheophyta</taxon>
        <taxon>Spermatophyta</taxon>
        <taxon>Magnoliopsida</taxon>
        <taxon>Liliopsida</taxon>
        <taxon>Arecaceae</taxon>
        <taxon>Arecoideae</taxon>
        <taxon>Cocoseae</taxon>
        <taxon>Elaeidinae</taxon>
        <taxon>Elaeis</taxon>
    </lineage>
</organism>
<keyword evidence="2 3" id="KW-0819">tRNA processing</keyword>
<dbReference type="PANTHER" id="PTHR20882">
    <property type="entry name" value="CYTOPLASMIC TRNA 2-THIOLATION PROTEIN 2"/>
    <property type="match status" value="1"/>
</dbReference>
<dbReference type="GO" id="GO:0005829">
    <property type="term" value="C:cytosol"/>
    <property type="evidence" value="ECO:0007669"/>
    <property type="project" value="TreeGrafter"/>
</dbReference>
<dbReference type="Pfam" id="PF10288">
    <property type="entry name" value="CTU2"/>
    <property type="match status" value="1"/>
</dbReference>
<evidence type="ECO:0000313" key="6">
    <source>
        <dbReference type="RefSeq" id="XP_010906284.1"/>
    </source>
</evidence>
<dbReference type="GO" id="GO:0032447">
    <property type="term" value="P:protein urmylation"/>
    <property type="evidence" value="ECO:0007669"/>
    <property type="project" value="UniProtKB-UniRule"/>
</dbReference>
<reference evidence="6" key="1">
    <citation type="submission" date="2025-08" db="UniProtKB">
        <authorList>
            <consortium name="RefSeq"/>
        </authorList>
    </citation>
    <scope>IDENTIFICATION</scope>
</reference>
<comment type="similarity">
    <text evidence="3">Belongs to the CTU2/NCS2 family.</text>
</comment>
<evidence type="ECO:0000256" key="3">
    <source>
        <dbReference type="HAMAP-Rule" id="MF_03054"/>
    </source>
</evidence>
<dbReference type="GO" id="GO:0000049">
    <property type="term" value="F:tRNA binding"/>
    <property type="evidence" value="ECO:0007669"/>
    <property type="project" value="InterPro"/>
</dbReference>
<comment type="subcellular location">
    <subcellularLocation>
        <location evidence="3">Cytoplasm</location>
    </subcellularLocation>
</comment>
<keyword evidence="5" id="KW-1185">Reference proteome</keyword>
<evidence type="ECO:0000256" key="4">
    <source>
        <dbReference type="SAM" id="MobiDB-lite"/>
    </source>
</evidence>
<dbReference type="InterPro" id="IPR019407">
    <property type="entry name" value="CTU2"/>
</dbReference>
<dbReference type="InParanoid" id="A0A6I9QC12"/>
<dbReference type="UniPathway" id="UPA00988"/>
<dbReference type="GO" id="GO:0002143">
    <property type="term" value="P:tRNA wobble position uridine thiolation"/>
    <property type="evidence" value="ECO:0007669"/>
    <property type="project" value="TreeGrafter"/>
</dbReference>
<dbReference type="HAMAP" id="MF_03054">
    <property type="entry name" value="CTU2"/>
    <property type="match status" value="1"/>
</dbReference>
<comment type="function">
    <text evidence="3">Plays a central role in 2-thiolation of mcm(5)S(2)U at tRNA wobble positions of tRNA(Lys), tRNA(Glu) and tRNA(Gln). May act by forming a heterodimer with NCS6/CTU1 that ligates sulfur from thiocarboxylated URM1 onto the uridine of tRNAs at wobble position.</text>
</comment>
<sequence>MASCGGDGGGCQSHCRRPEEDDGSAEGARERLDGLHVTDEHSSTAGTGGGARCSKCGEEGRYYNGLCAACFRISVYNKFKLAVTSNAMISPTDNVLVAFSGGAASRVALQFVHEMQGKSLKSWDASKSQALPVFGVGVAFIDESIFSLNLSDETEKAIEELRSAVSNLTPPHKELHIIPIQNICSLSSENGRSRLNELLEMISDATGKDDFLHYLRMLSLQKIALDKGYSKILLGSCTSTIARHILSATAKGQGYSLPADVQYVDARLEVPVVLPLRDCLAQELSMLCHLDGFKTQQLLERPCTGINSLVSSFVARLQEENPSRERTIVRTAEKLRPFGFNKFIENGYHDFLPSRLRCKFQNVKNGESSLSDVLCPICGSPLNESELQCLESIQSKAEKKVEIFAGHCCTSCSFQILPKGKASLEHFYSVLPQLMTERMKDSLCFDRSQLRDQIEDCLLADDDDDDGT</sequence>
<evidence type="ECO:0000256" key="1">
    <source>
        <dbReference type="ARBA" id="ARBA00022490"/>
    </source>
</evidence>